<dbReference type="GO" id="GO:0005525">
    <property type="term" value="F:GTP binding"/>
    <property type="evidence" value="ECO:0007669"/>
    <property type="project" value="UniProtKB-KW"/>
</dbReference>
<dbReference type="Gene3D" id="3.40.50.300">
    <property type="entry name" value="P-loop containing nucleotide triphosphate hydrolases"/>
    <property type="match status" value="1"/>
</dbReference>
<dbReference type="AlphaFoldDB" id="A0A9D2D599"/>
<dbReference type="InterPro" id="IPR020568">
    <property type="entry name" value="Ribosomal_Su5_D2-typ_SF"/>
</dbReference>
<reference evidence="4" key="1">
    <citation type="journal article" date="2021" name="PeerJ">
        <title>Extensive microbial diversity within the chicken gut microbiome revealed by metagenomics and culture.</title>
        <authorList>
            <person name="Gilroy R."/>
            <person name="Ravi A."/>
            <person name="Getino M."/>
            <person name="Pursley I."/>
            <person name="Horton D.L."/>
            <person name="Alikhan N.F."/>
            <person name="Baker D."/>
            <person name="Gharbi K."/>
            <person name="Hall N."/>
            <person name="Watson M."/>
            <person name="Adriaenssens E.M."/>
            <person name="Foster-Nyarko E."/>
            <person name="Jarju S."/>
            <person name="Secka A."/>
            <person name="Antonio M."/>
            <person name="Oren A."/>
            <person name="Chaudhuri R.R."/>
            <person name="La Ragione R."/>
            <person name="Hildebrand F."/>
            <person name="Pallen M.J."/>
        </authorList>
    </citation>
    <scope>NUCLEOTIDE SEQUENCE</scope>
    <source>
        <strain evidence="4">CHK192-9172</strain>
    </source>
</reference>
<dbReference type="InterPro" id="IPR009000">
    <property type="entry name" value="Transl_B-barrel_sf"/>
</dbReference>
<dbReference type="InterPro" id="IPR035649">
    <property type="entry name" value="EFG_V"/>
</dbReference>
<dbReference type="CDD" id="cd04170">
    <property type="entry name" value="EF-G_bact"/>
    <property type="match status" value="1"/>
</dbReference>
<evidence type="ECO:0000259" key="3">
    <source>
        <dbReference type="PROSITE" id="PS51722"/>
    </source>
</evidence>
<dbReference type="InterPro" id="IPR005225">
    <property type="entry name" value="Small_GTP-bd"/>
</dbReference>
<keyword evidence="1" id="KW-0547">Nucleotide-binding</keyword>
<keyword evidence="2" id="KW-0342">GTP-binding</keyword>
<dbReference type="CDD" id="cd01434">
    <property type="entry name" value="EFG_mtEFG1_IV"/>
    <property type="match status" value="1"/>
</dbReference>
<dbReference type="InterPro" id="IPR053905">
    <property type="entry name" value="EF-G-like_DII"/>
</dbReference>
<dbReference type="Gene3D" id="2.40.30.10">
    <property type="entry name" value="Translation factors"/>
    <property type="match status" value="1"/>
</dbReference>
<comment type="caution">
    <text evidence="4">The sequence shown here is derived from an EMBL/GenBank/DDBJ whole genome shotgun (WGS) entry which is preliminary data.</text>
</comment>
<name>A0A9D2D599_9FIRM</name>
<dbReference type="InterPro" id="IPR047872">
    <property type="entry name" value="EFG_IV"/>
</dbReference>
<dbReference type="Proteomes" id="UP000824024">
    <property type="component" value="Unassembled WGS sequence"/>
</dbReference>
<dbReference type="Pfam" id="PF00009">
    <property type="entry name" value="GTP_EFTU"/>
    <property type="match status" value="1"/>
</dbReference>
<dbReference type="Pfam" id="PF00679">
    <property type="entry name" value="EFG_C"/>
    <property type="match status" value="1"/>
</dbReference>
<dbReference type="InterPro" id="IPR009022">
    <property type="entry name" value="EFG_III"/>
</dbReference>
<reference evidence="4" key="2">
    <citation type="submission" date="2021-04" db="EMBL/GenBank/DDBJ databases">
        <authorList>
            <person name="Gilroy R."/>
        </authorList>
    </citation>
    <scope>NUCLEOTIDE SEQUENCE</scope>
    <source>
        <strain evidence="4">CHK192-9172</strain>
    </source>
</reference>
<sequence>MNVYTTDKIRNVIVLGHGGAGKTTVVEAMAYLSGLTTRMGKISDGNTISDYDKEEIKRGFSINTSVVPIIWGDTKINILDTPGYFDFVGEVEEAASVADAAVIVVSGKSGVEVGTKKAWELCDKYNLPRLICVTNMDDDNASFRQTVEDMQALYGKKIAPFHIPVRANEKFIGYVNIISQTAHQWNEKGEVIPMEMPEYSRPNLEKLRETLLEAVAETSEEFMDRYFAGEEFSENEIRQALRVNVIDGSIVPISMASGILAQGIYTLLDDIVKYLPSPDKKECKGISLKSNEVFNADYDFSKPKTAYIFKTIVDPFIGKYSLIKVNSGVLKTDDVLVNPEHGMDDKIGKLYVMRANKPEEVSELHAGDIGALAKLNKVVTTDTLSAKGNSVVYIKTKFSVPYTYMRYRAKNKGDEDKISQALQKMMQEDMTLKSVNDSENHQTLLYGMGDQHLEIVVSKLKEKYKVEIELEKPKIAFKETIRKKSDVEYKYKKQSGGHGQYGHVKMTFEPSGNLEESYEFEQIVVGGAVPKNYFPAVEKGLQESVEKGPMAGYPVVGVKAVLYDGSYHPVDSSEMAFKMATIQAFKKGFMEASPVLLEPIASVKVVVPDKYTGDIMGNLNKRRGRVLGMNPVEGGKQEIIADVPMSEMFGYNTDLRSMTGGSGEYSYEFARYEQAPADIQEKEIAARAAAGEE</sequence>
<dbReference type="PANTHER" id="PTHR43261">
    <property type="entry name" value="TRANSLATION ELONGATION FACTOR G-RELATED"/>
    <property type="match status" value="1"/>
</dbReference>
<dbReference type="PANTHER" id="PTHR43261:SF6">
    <property type="entry name" value="ELONGATION FACTOR G-LIKE PROTEIN"/>
    <property type="match status" value="1"/>
</dbReference>
<gene>
    <name evidence="4" type="ORF">IAA08_12755</name>
</gene>
<dbReference type="NCBIfam" id="TIGR00231">
    <property type="entry name" value="small_GTP"/>
    <property type="match status" value="1"/>
</dbReference>
<dbReference type="SUPFAM" id="SSF50447">
    <property type="entry name" value="Translation proteins"/>
    <property type="match status" value="1"/>
</dbReference>
<evidence type="ECO:0000313" key="5">
    <source>
        <dbReference type="Proteomes" id="UP000824024"/>
    </source>
</evidence>
<keyword evidence="4" id="KW-0251">Elongation factor</keyword>
<dbReference type="NCBIfam" id="NF009381">
    <property type="entry name" value="PRK12740.1-5"/>
    <property type="match status" value="1"/>
</dbReference>
<dbReference type="GO" id="GO:0003924">
    <property type="term" value="F:GTPase activity"/>
    <property type="evidence" value="ECO:0007669"/>
    <property type="project" value="InterPro"/>
</dbReference>
<dbReference type="InterPro" id="IPR000640">
    <property type="entry name" value="EFG_V-like"/>
</dbReference>
<dbReference type="InterPro" id="IPR041095">
    <property type="entry name" value="EFG_II"/>
</dbReference>
<proteinExistence type="predicted"/>
<dbReference type="Gene3D" id="3.30.70.240">
    <property type="match status" value="1"/>
</dbReference>
<dbReference type="CDD" id="cd16262">
    <property type="entry name" value="EFG_III"/>
    <property type="match status" value="1"/>
</dbReference>
<dbReference type="InterPro" id="IPR005517">
    <property type="entry name" value="Transl_elong_EFG/EF2_IV"/>
</dbReference>
<dbReference type="PROSITE" id="PS51722">
    <property type="entry name" value="G_TR_2"/>
    <property type="match status" value="1"/>
</dbReference>
<dbReference type="CDD" id="cd03713">
    <property type="entry name" value="EFG_mtEFG_C"/>
    <property type="match status" value="1"/>
</dbReference>
<dbReference type="SMART" id="SM00838">
    <property type="entry name" value="EFG_C"/>
    <property type="match status" value="1"/>
</dbReference>
<evidence type="ECO:0000256" key="2">
    <source>
        <dbReference type="ARBA" id="ARBA00023134"/>
    </source>
</evidence>
<dbReference type="Pfam" id="PF22042">
    <property type="entry name" value="EF-G_D2"/>
    <property type="match status" value="1"/>
</dbReference>
<dbReference type="SUPFAM" id="SSF52540">
    <property type="entry name" value="P-loop containing nucleoside triphosphate hydrolases"/>
    <property type="match status" value="1"/>
</dbReference>
<dbReference type="InterPro" id="IPR000795">
    <property type="entry name" value="T_Tr_GTP-bd_dom"/>
</dbReference>
<dbReference type="GO" id="GO:0032790">
    <property type="term" value="P:ribosome disassembly"/>
    <property type="evidence" value="ECO:0007669"/>
    <property type="project" value="TreeGrafter"/>
</dbReference>
<evidence type="ECO:0000256" key="1">
    <source>
        <dbReference type="ARBA" id="ARBA00022741"/>
    </source>
</evidence>
<dbReference type="EMBL" id="DXCH01000338">
    <property type="protein sequence ID" value="HIZ08793.1"/>
    <property type="molecule type" value="Genomic_DNA"/>
</dbReference>
<feature type="domain" description="Tr-type G" evidence="3">
    <location>
        <begin position="7"/>
        <end position="279"/>
    </location>
</feature>
<dbReference type="FunFam" id="3.30.70.240:FF:000001">
    <property type="entry name" value="Elongation factor G"/>
    <property type="match status" value="1"/>
</dbReference>
<keyword evidence="4" id="KW-0648">Protein biosynthesis</keyword>
<organism evidence="4 5">
    <name type="scientific">Candidatus Eubacterium avistercoris</name>
    <dbReference type="NCBI Taxonomy" id="2838567"/>
    <lineage>
        <taxon>Bacteria</taxon>
        <taxon>Bacillati</taxon>
        <taxon>Bacillota</taxon>
        <taxon>Clostridia</taxon>
        <taxon>Eubacteriales</taxon>
        <taxon>Eubacteriaceae</taxon>
        <taxon>Eubacterium</taxon>
    </lineage>
</organism>
<dbReference type="InterPro" id="IPR035647">
    <property type="entry name" value="EFG_III/V"/>
</dbReference>
<dbReference type="SUPFAM" id="SSF54980">
    <property type="entry name" value="EF-G C-terminal domain-like"/>
    <property type="match status" value="2"/>
</dbReference>
<dbReference type="SMART" id="SM00889">
    <property type="entry name" value="EFG_IV"/>
    <property type="match status" value="1"/>
</dbReference>
<protein>
    <submittedName>
        <fullName evidence="4">Elongation factor G</fullName>
    </submittedName>
</protein>
<dbReference type="FunFam" id="3.30.230.10:FF:000003">
    <property type="entry name" value="Elongation factor G"/>
    <property type="match status" value="1"/>
</dbReference>
<dbReference type="GO" id="GO:0003746">
    <property type="term" value="F:translation elongation factor activity"/>
    <property type="evidence" value="ECO:0007669"/>
    <property type="project" value="UniProtKB-KW"/>
</dbReference>
<dbReference type="InterPro" id="IPR014721">
    <property type="entry name" value="Ribsml_uS5_D2-typ_fold_subgr"/>
</dbReference>
<accession>A0A9D2D599</accession>
<dbReference type="Gene3D" id="3.30.70.870">
    <property type="entry name" value="Elongation Factor G (Translational Gtpase), domain 3"/>
    <property type="match status" value="1"/>
</dbReference>
<dbReference type="Pfam" id="PF03764">
    <property type="entry name" value="EFG_IV"/>
    <property type="match status" value="1"/>
</dbReference>
<dbReference type="InterPro" id="IPR027417">
    <property type="entry name" value="P-loop_NTPase"/>
</dbReference>
<dbReference type="Pfam" id="PF14492">
    <property type="entry name" value="EFG_III"/>
    <property type="match status" value="1"/>
</dbReference>
<dbReference type="Gene3D" id="3.30.230.10">
    <property type="match status" value="1"/>
</dbReference>
<dbReference type="SUPFAM" id="SSF54211">
    <property type="entry name" value="Ribosomal protein S5 domain 2-like"/>
    <property type="match status" value="1"/>
</dbReference>
<evidence type="ECO:0000313" key="4">
    <source>
        <dbReference type="EMBL" id="HIZ08793.1"/>
    </source>
</evidence>
<dbReference type="PRINTS" id="PR00315">
    <property type="entry name" value="ELONGATNFCT"/>
</dbReference>